<evidence type="ECO:0000313" key="1">
    <source>
        <dbReference type="EMBL" id="MEH0096398.1"/>
    </source>
</evidence>
<comment type="caution">
    <text evidence="1">The sequence shown here is derived from an EMBL/GenBank/DDBJ whole genome shotgun (WGS) entry which is preliminary data.</text>
</comment>
<evidence type="ECO:0000313" key="2">
    <source>
        <dbReference type="Proteomes" id="UP001380822"/>
    </source>
</evidence>
<evidence type="ECO:0008006" key="3">
    <source>
        <dbReference type="Google" id="ProtNLM"/>
    </source>
</evidence>
<accession>A0ABU7ZN02</accession>
<dbReference type="EMBL" id="JBAKBE010000004">
    <property type="protein sequence ID" value="MEH0096398.1"/>
    <property type="molecule type" value="Genomic_DNA"/>
</dbReference>
<protein>
    <recommendedName>
        <fullName evidence="3">DUF995 domain-containing protein</fullName>
    </recommendedName>
</protein>
<dbReference type="RefSeq" id="WP_334257551.1">
    <property type="nucleotide sequence ID" value="NZ_JBAKBE010000004.1"/>
</dbReference>
<keyword evidence="2" id="KW-1185">Reference proteome</keyword>
<organism evidence="1 2">
    <name type="scientific">Pannonibacter anstelovis</name>
    <dbReference type="NCBI Taxonomy" id="3121537"/>
    <lineage>
        <taxon>Bacteria</taxon>
        <taxon>Pseudomonadati</taxon>
        <taxon>Pseudomonadota</taxon>
        <taxon>Alphaproteobacteria</taxon>
        <taxon>Hyphomicrobiales</taxon>
        <taxon>Stappiaceae</taxon>
        <taxon>Pannonibacter</taxon>
    </lineage>
</organism>
<name>A0ABU7ZN02_9HYPH</name>
<reference evidence="1 2" key="1">
    <citation type="submission" date="2024-02" db="EMBL/GenBank/DDBJ databases">
        <title>A new putative Pannonibacter species isolated from two cases of bloodstream infections in paediatric patients.</title>
        <authorList>
            <person name="Castellana S."/>
            <person name="De Laurentiis V."/>
            <person name="Grassi M."/>
            <person name="De Leonardis F."/>
            <person name="Mosca A."/>
            <person name="De Carlo C."/>
            <person name="Sparapano E."/>
            <person name="Ronga L."/>
            <person name="Santacroce L."/>
            <person name="Chironna M."/>
            <person name="De Robertis A."/>
            <person name="Bianco A."/>
            <person name="Del Sambro L."/>
            <person name="Capozzi L."/>
            <person name="Parisi A."/>
        </authorList>
    </citation>
    <scope>NUCLEOTIDE SEQUENCE [LARGE SCALE GENOMIC DNA]</scope>
    <source>
        <strain evidence="1 2">Pt2</strain>
    </source>
</reference>
<sequence>MKRVILAALGMMVVLPLTTRLPQNAWGLLEGRGSYFIPAESSIWTFRADVENAGSGSFWLRGSDRTRYYALSETGREYFHIEKENGCERFDPGDISTWCELQAAPIPLPN</sequence>
<proteinExistence type="predicted"/>
<dbReference type="Proteomes" id="UP001380822">
    <property type="component" value="Unassembled WGS sequence"/>
</dbReference>
<gene>
    <name evidence="1" type="ORF">V6L76_09040</name>
</gene>